<dbReference type="PANTHER" id="PTHR34821:SF2">
    <property type="entry name" value="INNER MEMBRANE PROTEIN YDCZ"/>
    <property type="match status" value="1"/>
</dbReference>
<dbReference type="InterPro" id="IPR006750">
    <property type="entry name" value="YdcZ"/>
</dbReference>
<dbReference type="OrthoDB" id="1654616at2"/>
<dbReference type="Proteomes" id="UP000095492">
    <property type="component" value="Unassembled WGS sequence"/>
</dbReference>
<accession>A0A173VHG8</accession>
<dbReference type="PANTHER" id="PTHR34821">
    <property type="entry name" value="INNER MEMBRANE PROTEIN YDCZ"/>
    <property type="match status" value="1"/>
</dbReference>
<dbReference type="GO" id="GO:0005886">
    <property type="term" value="C:plasma membrane"/>
    <property type="evidence" value="ECO:0007669"/>
    <property type="project" value="TreeGrafter"/>
</dbReference>
<dbReference type="GeneID" id="42786162"/>
<dbReference type="AlphaFoldDB" id="A0A173VHG8"/>
<reference evidence="1 2" key="1">
    <citation type="submission" date="2015-09" db="EMBL/GenBank/DDBJ databases">
        <authorList>
            <consortium name="Pathogen Informatics"/>
        </authorList>
    </citation>
    <scope>NUCLEOTIDE SEQUENCE [LARGE SCALE GENOMIC DNA]</scope>
    <source>
        <strain evidence="1 2">2789STDY5608891</strain>
    </source>
</reference>
<proteinExistence type="predicted"/>
<name>A0A173VHG8_EUBRA</name>
<evidence type="ECO:0000313" key="1">
    <source>
        <dbReference type="EMBL" id="CUN25587.1"/>
    </source>
</evidence>
<protein>
    <submittedName>
        <fullName evidence="1">Uncharacterized protein conserved in bacteria</fullName>
    </submittedName>
</protein>
<organism evidence="1 2">
    <name type="scientific">Eubacterium ramulus</name>
    <dbReference type="NCBI Taxonomy" id="39490"/>
    <lineage>
        <taxon>Bacteria</taxon>
        <taxon>Bacillati</taxon>
        <taxon>Bacillota</taxon>
        <taxon>Clostridia</taxon>
        <taxon>Eubacteriales</taxon>
        <taxon>Eubacteriaceae</taxon>
        <taxon>Eubacterium</taxon>
    </lineage>
</organism>
<dbReference type="STRING" id="39490.ERS852448_02846"/>
<evidence type="ECO:0000313" key="2">
    <source>
        <dbReference type="Proteomes" id="UP000095492"/>
    </source>
</evidence>
<sequence length="314" mass="33751">MSIIFGILAGIGVPIQTSINARLRKKVGSPYRASLVSFAVSLIFLVLLLLILGQGVHIPFDKMLHEPVWIWFGGICSFIYVTGNILLFAKLGGTLAVILPVLGQILVGLVIDHFGFFYSLKTPISVFRIFGAVLVVAGVVIVSLAKREAGKNNPKENAHADIWLWRIFGVLSGALSGVQTAINGHLGKVVDSPIKASAISFTVGLSCLCVICIGLRLMQGKCAVVQTREHMNEKNPWWMWIGGVFGGIYVLANVELAEIFGTGLAVIIILIGLTTGGILVDHFGLFESPKKTMNVQKIVGVCVMVFGATLIKLL</sequence>
<dbReference type="EMBL" id="CYYA01000028">
    <property type="protein sequence ID" value="CUN25587.1"/>
    <property type="molecule type" value="Genomic_DNA"/>
</dbReference>
<dbReference type="RefSeq" id="WP_021738683.1">
    <property type="nucleotide sequence ID" value="NZ_CABKSU010000038.1"/>
</dbReference>
<gene>
    <name evidence="1" type="ORF">ERS852448_02846</name>
</gene>
<dbReference type="Pfam" id="PF04657">
    <property type="entry name" value="DMT_YdcZ"/>
    <property type="match status" value="2"/>
</dbReference>